<reference evidence="8" key="1">
    <citation type="submission" date="2023-06" db="EMBL/GenBank/DDBJ databases">
        <title>Genome-scale phylogeny and comparative genomics of the fungal order Sordariales.</title>
        <authorList>
            <consortium name="Lawrence Berkeley National Laboratory"/>
            <person name="Hensen N."/>
            <person name="Bonometti L."/>
            <person name="Westerberg I."/>
            <person name="Brannstrom I.O."/>
            <person name="Guillou S."/>
            <person name="Cros-Aarteil S."/>
            <person name="Calhoun S."/>
            <person name="Haridas S."/>
            <person name="Kuo A."/>
            <person name="Mondo S."/>
            <person name="Pangilinan J."/>
            <person name="Riley R."/>
            <person name="Labutti K."/>
            <person name="Andreopoulos B."/>
            <person name="Lipzen A."/>
            <person name="Chen C."/>
            <person name="Yanf M."/>
            <person name="Daum C."/>
            <person name="Ng V."/>
            <person name="Clum A."/>
            <person name="Steindorff A."/>
            <person name="Ohm R."/>
            <person name="Martin F."/>
            <person name="Silar P."/>
            <person name="Natvig D."/>
            <person name="Lalanne C."/>
            <person name="Gautier V."/>
            <person name="Ament-Velasquez S.L."/>
            <person name="Kruys A."/>
            <person name="Hutchinson M.I."/>
            <person name="Powell A.J."/>
            <person name="Barry K."/>
            <person name="Miller A.N."/>
            <person name="Grigoriev I.V."/>
            <person name="Debuchy R."/>
            <person name="Gladieux P."/>
            <person name="Thoren M.H."/>
            <person name="Johannesson H."/>
        </authorList>
    </citation>
    <scope>NUCLEOTIDE SEQUENCE</scope>
    <source>
        <strain evidence="8">PSN4</strain>
    </source>
</reference>
<gene>
    <name evidence="8" type="ORF">QBC47DRAFT_394964</name>
</gene>
<organism evidence="8 9">
    <name type="scientific">Echria macrotheca</name>
    <dbReference type="NCBI Taxonomy" id="438768"/>
    <lineage>
        <taxon>Eukaryota</taxon>
        <taxon>Fungi</taxon>
        <taxon>Dikarya</taxon>
        <taxon>Ascomycota</taxon>
        <taxon>Pezizomycotina</taxon>
        <taxon>Sordariomycetes</taxon>
        <taxon>Sordariomycetidae</taxon>
        <taxon>Sordariales</taxon>
        <taxon>Schizotheciaceae</taxon>
        <taxon>Echria</taxon>
    </lineage>
</organism>
<keyword evidence="9" id="KW-1185">Reference proteome</keyword>
<evidence type="ECO:0000256" key="4">
    <source>
        <dbReference type="ARBA" id="ARBA00023136"/>
    </source>
</evidence>
<comment type="subcellular location">
    <subcellularLocation>
        <location evidence="1">Membrane</location>
        <topology evidence="1">Multi-pass membrane protein</topology>
    </subcellularLocation>
</comment>
<evidence type="ECO:0000256" key="3">
    <source>
        <dbReference type="ARBA" id="ARBA00022989"/>
    </source>
</evidence>
<accession>A0AAJ0B1I7</accession>
<keyword evidence="2 6" id="KW-0812">Transmembrane</keyword>
<dbReference type="InterPro" id="IPR049453">
    <property type="entry name" value="Memb_transporter_dom"/>
</dbReference>
<feature type="transmembrane region" description="Helical" evidence="6">
    <location>
        <begin position="211"/>
        <end position="228"/>
    </location>
</feature>
<keyword evidence="3 6" id="KW-1133">Transmembrane helix</keyword>
<comment type="caution">
    <text evidence="8">The sequence shown here is derived from an EMBL/GenBank/DDBJ whole genome shotgun (WGS) entry which is preliminary data.</text>
</comment>
<dbReference type="EMBL" id="MU839850">
    <property type="protein sequence ID" value="KAK1749978.1"/>
    <property type="molecule type" value="Genomic_DNA"/>
</dbReference>
<feature type="transmembrane region" description="Helical" evidence="6">
    <location>
        <begin position="248"/>
        <end position="268"/>
    </location>
</feature>
<keyword evidence="4 6" id="KW-0472">Membrane</keyword>
<dbReference type="AlphaFoldDB" id="A0AAJ0B1I7"/>
<evidence type="ECO:0000256" key="1">
    <source>
        <dbReference type="ARBA" id="ARBA00004141"/>
    </source>
</evidence>
<dbReference type="Pfam" id="PF13515">
    <property type="entry name" value="FUSC_2"/>
    <property type="match status" value="1"/>
</dbReference>
<protein>
    <submittedName>
        <fullName evidence="8">Fusaric acid resistance protein-like-domain-containing protein</fullName>
    </submittedName>
</protein>
<proteinExistence type="predicted"/>
<evidence type="ECO:0000256" key="2">
    <source>
        <dbReference type="ARBA" id="ARBA00022692"/>
    </source>
</evidence>
<feature type="transmembrane region" description="Helical" evidence="6">
    <location>
        <begin position="150"/>
        <end position="175"/>
    </location>
</feature>
<evidence type="ECO:0000256" key="6">
    <source>
        <dbReference type="SAM" id="Phobius"/>
    </source>
</evidence>
<feature type="transmembrane region" description="Helical" evidence="6">
    <location>
        <begin position="734"/>
        <end position="752"/>
    </location>
</feature>
<dbReference type="InterPro" id="IPR052430">
    <property type="entry name" value="IVT-Associated"/>
</dbReference>
<sequence>MSSAATPSTGQWPPRRPSKRSKLRNGTWIIPSTGERTRRTFTLRAPRHDQTDGAASSHTLPIFAGRQSLSERSHAAVHNLRVRGSQLMQWLNSPTGRGVLKCTLAYTLASLATFWEPLSKFLGKPDGKHVVATITVYFHPARTAGSMIEAILIATVAVAYAELVSILSMCTSVLFGTTFGMVPLAHALVLVVFIGGGFGCIGWVKQKMNNPLVDVGSTLASLAIIGVVTKETAVYAHVFSNQKIVQIFKMLIMGITTTTVVNLLLWRVSAVTLLRQSMTKASASLGDMLSMISRGFLSGSEYELLSSEFSTASAAYAAVYPQMTKNLRESKFERYFVGHEKLYQLDRAVVRSMETLSQSVGGLRSAANTQFALLKESGDPFSAVHSPSSGTISPSLQRSLSQMLRSGRDRFLTLSSIDEASDEGNDGDQGTHEQATNGEPPVFSNPSDIFEAFISMLGPSMKSLAFTLSEVLREPPFGSAPDYDITINDHFRQSLTDALSLFNSARADALKELYKTLELRHTRTEKIQADFEEVAAACGHFSFSLQTFGEEMQKYLDVLDDLKHASQHKTRSWEWMKWWRDGKQRKYRLIPYDNDEQESLIKPIKRTAIPRGVADTMVARRDTYNWEATPQANKVVATLSQRFLRLLRKMARDDIRFGLKVGLGASLWASLSFIPQTREIYSHWRGEWGLLSFMIVCAMTVGASNTTGWSRFMGTLIGVGATLLNWNVTRGNAIGLIIMGWFVAFWSFWMIVARGRAPLGRITLLAYNVSTLYAYSLSQKVDDDDDDEGGVNPIIVEIVRHRFFAVTAGILWGLIVCRLIWPISARKKFKQGLSMLYLQMGLIWKRGPLAILLRSDCSRSYLRSGEQAALQKYAGRLDVLRKSAASEFELRGPFPSKQAERLMSCTHRILDAFYAMSLVTQRKRGLTDGERALLLYTAAERAQLCDRICHVFQVLASSLMLEYPLTDAIPSVMPTRDRLLGKIFQFRKEHAPRLEGSRRGSADHVDGGVTELGPLSHVNVEERDYALLYAYALVTGQVAEELKAVANEIEGLFGVLGEESLLLQ</sequence>
<feature type="compositionally biased region" description="Polar residues" evidence="5">
    <location>
        <begin position="1"/>
        <end position="11"/>
    </location>
</feature>
<feature type="region of interest" description="Disordered" evidence="5">
    <location>
        <begin position="419"/>
        <end position="443"/>
    </location>
</feature>
<feature type="region of interest" description="Disordered" evidence="5">
    <location>
        <begin position="1"/>
        <end position="29"/>
    </location>
</feature>
<dbReference type="Proteomes" id="UP001239445">
    <property type="component" value="Unassembled WGS sequence"/>
</dbReference>
<feature type="transmembrane region" description="Helical" evidence="6">
    <location>
        <begin position="688"/>
        <end position="705"/>
    </location>
</feature>
<feature type="transmembrane region" description="Helical" evidence="6">
    <location>
        <begin position="181"/>
        <end position="204"/>
    </location>
</feature>
<evidence type="ECO:0000256" key="5">
    <source>
        <dbReference type="SAM" id="MobiDB-lite"/>
    </source>
</evidence>
<name>A0AAJ0B1I7_9PEZI</name>
<evidence type="ECO:0000313" key="9">
    <source>
        <dbReference type="Proteomes" id="UP001239445"/>
    </source>
</evidence>
<dbReference type="PANTHER" id="PTHR47804">
    <property type="entry name" value="60S RIBOSOMAL PROTEIN L19"/>
    <property type="match status" value="1"/>
</dbReference>
<feature type="domain" description="Integral membrane bound transporter" evidence="7">
    <location>
        <begin position="679"/>
        <end position="816"/>
    </location>
</feature>
<dbReference type="PANTHER" id="PTHR47804:SF1">
    <property type="entry name" value="DUF2421 DOMAIN-CONTAINING PROTEIN"/>
    <property type="match status" value="1"/>
</dbReference>
<evidence type="ECO:0000313" key="8">
    <source>
        <dbReference type="EMBL" id="KAK1749978.1"/>
    </source>
</evidence>
<evidence type="ECO:0000259" key="7">
    <source>
        <dbReference type="Pfam" id="PF13515"/>
    </source>
</evidence>
<feature type="transmembrane region" description="Helical" evidence="6">
    <location>
        <begin position="798"/>
        <end position="821"/>
    </location>
</feature>
<dbReference type="GO" id="GO:0016020">
    <property type="term" value="C:membrane"/>
    <property type="evidence" value="ECO:0007669"/>
    <property type="project" value="UniProtKB-SubCell"/>
</dbReference>